<keyword evidence="1 6" id="KW-0963">Cytoplasm</keyword>
<keyword evidence="10" id="KW-1185">Reference proteome</keyword>
<feature type="domain" description="SMC hinge" evidence="8">
    <location>
        <begin position="524"/>
        <end position="625"/>
    </location>
</feature>
<protein>
    <recommendedName>
        <fullName evidence="6">Chromosome partition protein Smc</fullName>
    </recommendedName>
</protein>
<dbReference type="Pfam" id="PF06470">
    <property type="entry name" value="SMC_hinge"/>
    <property type="match status" value="1"/>
</dbReference>
<dbReference type="eggNOG" id="COG1196">
    <property type="taxonomic scope" value="Bacteria"/>
</dbReference>
<proteinExistence type="inferred from homology"/>
<dbReference type="PANTHER" id="PTHR43977">
    <property type="entry name" value="STRUCTURAL MAINTENANCE OF CHROMOSOMES PROTEIN 3"/>
    <property type="match status" value="1"/>
</dbReference>
<evidence type="ECO:0000313" key="10">
    <source>
        <dbReference type="Proteomes" id="UP000028006"/>
    </source>
</evidence>
<comment type="domain">
    <text evidence="6">Contains large globular domains required for ATP hydrolysis at each terminus and a third globular domain forming a flexible hinge near the middle of the molecule. These domains are separated by coiled-coil structures.</text>
</comment>
<name>A0A081N581_9GAMM</name>
<dbReference type="NCBIfam" id="TIGR02168">
    <property type="entry name" value="SMC_prok_B"/>
    <property type="match status" value="1"/>
</dbReference>
<dbReference type="PIRSF" id="PIRSF005719">
    <property type="entry name" value="SMC"/>
    <property type="match status" value="1"/>
</dbReference>
<organism evidence="9 10">
    <name type="scientific">Endozoicomonas montiporae</name>
    <dbReference type="NCBI Taxonomy" id="1027273"/>
    <lineage>
        <taxon>Bacteria</taxon>
        <taxon>Pseudomonadati</taxon>
        <taxon>Pseudomonadota</taxon>
        <taxon>Gammaproteobacteria</taxon>
        <taxon>Oceanospirillales</taxon>
        <taxon>Endozoicomonadaceae</taxon>
        <taxon>Endozoicomonas</taxon>
    </lineage>
</organism>
<dbReference type="GO" id="GO:0005694">
    <property type="term" value="C:chromosome"/>
    <property type="evidence" value="ECO:0007669"/>
    <property type="project" value="InterPro"/>
</dbReference>
<dbReference type="Gene3D" id="3.40.50.300">
    <property type="entry name" value="P-loop containing nucleotide triphosphate hydrolases"/>
    <property type="match status" value="2"/>
</dbReference>
<keyword evidence="5 6" id="KW-0238">DNA-binding</keyword>
<feature type="coiled-coil region" evidence="6">
    <location>
        <begin position="170"/>
        <end position="211"/>
    </location>
</feature>
<feature type="coiled-coil region" evidence="6">
    <location>
        <begin position="960"/>
        <end position="1018"/>
    </location>
</feature>
<dbReference type="Proteomes" id="UP000028006">
    <property type="component" value="Unassembled WGS sequence"/>
</dbReference>
<dbReference type="GO" id="GO:0016887">
    <property type="term" value="F:ATP hydrolysis activity"/>
    <property type="evidence" value="ECO:0007669"/>
    <property type="project" value="InterPro"/>
</dbReference>
<dbReference type="GO" id="GO:0005524">
    <property type="term" value="F:ATP binding"/>
    <property type="evidence" value="ECO:0007669"/>
    <property type="project" value="UniProtKB-UniRule"/>
</dbReference>
<dbReference type="GO" id="GO:0006260">
    <property type="term" value="P:DNA replication"/>
    <property type="evidence" value="ECO:0007669"/>
    <property type="project" value="UniProtKB-UniRule"/>
</dbReference>
<comment type="caution">
    <text evidence="9">The sequence shown here is derived from an EMBL/GenBank/DDBJ whole genome shotgun (WGS) entry which is preliminary data.</text>
</comment>
<evidence type="ECO:0000313" key="9">
    <source>
        <dbReference type="EMBL" id="KEQ13604.1"/>
    </source>
</evidence>
<evidence type="ECO:0000256" key="5">
    <source>
        <dbReference type="ARBA" id="ARBA00023125"/>
    </source>
</evidence>
<comment type="similarity">
    <text evidence="6">Belongs to the SMC family.</text>
</comment>
<feature type="coiled-coil region" evidence="6">
    <location>
        <begin position="660"/>
        <end position="918"/>
    </location>
</feature>
<dbReference type="GO" id="GO:0007059">
    <property type="term" value="P:chromosome segregation"/>
    <property type="evidence" value="ECO:0007669"/>
    <property type="project" value="UniProtKB-UniRule"/>
</dbReference>
<dbReference type="Pfam" id="PF02463">
    <property type="entry name" value="SMC_N"/>
    <property type="match status" value="1"/>
</dbReference>
<sequence>MRLKSIKLAGFKSFVDPTVVHFPSNMSGVVGPNGCGKSNIIDAVRWVMGESSAKHLRGESMTDVIFKGSNSRKPAAKASVELVFDNNEGRVTGEYAAFSEISVKRLLTSEAKNFYYLNGTKCRRRDVMDIFLGTGLGPRSYAIISQGIVSNLVESKPEELRVFIEEAAGISKYKERRRETENRIRRTNENLERLTDLREELGRRLGHLQRQAQAAEKYKEYKADERLKKAQLQALRWKTIDEGAQSQEHVISELEVQLEAAVSQQRAADARSEEDRAAQMELSDHFHETQARFYGTGNEVTRIEQTLRHREERAKELNHDLEQLEHSWQEAREQMADDQEQLELLEAEKLEIEPELEMLLEQEAGSGDALAQVEEEMHRLQQEWDQFNQRSHEPRRTAEVEQSRIQHAEQVIQRLTERDQHLKGELDGLGGGEDQEEMELLAERLTELEMTRETQELRQEDTLTEIEQNRTSVDELLEQRDRSRSELSTLRGRHASLEALQQAAMGQDTGVLVWMEEHGLQNRPKLAEKLQVESGWELAMETVLGDSLQALCVDGIDPVAGFLGNLEQGSAVLLDSSQTNHLQNSTKGKETGLITLASKVLAGDEALPLLTGIYTCESLDKALGLRESLEPQESIITPEGIWLSRSWLRINRSADSNSGVLERQQELEELTIKLEQIEQSLEQLADDLQTRREQGEVLENLRKDIQQQLSDLSRQQGEVRADLQGRKVRLEQFSERRKRLEQELADCREQQLHEQERISESRLKLQEALDIMEYDSSHKEELLEKRERCREKLEDVRQRSRHDKERSHQLALRQQSINSQVMSLRAAIERLSQQSTKLRERRELLQSSLSESHSPESELQEQLEELLTRRLEEEEAMQAARSQLEKVEQRLQQYEKERQAADQKAQTARSRLEKLRMDWQGMQVRRTTLAEQLKEDQFDLQTVLANMPEEASEQSWEYELERLQARIERLGAINLAAIEEYETQSERKNYLDAQNEDLESALETLENAIRKIDRETRQRFKNTFDKVNSGLQDLFPRVFGGGRAYLELTGEDLLDTGVAIMAQPPGKKNSTIHLLSGGEKALTAIALVFAIFQLNPSPFCMLDEVDAPLDDANVGRYAKMVSEMSDKVQFIYITHNKIAMQAANQLVGVTMQEPGVSRPVSVDIEEAAAMAAM</sequence>
<feature type="binding site" evidence="6">
    <location>
        <begin position="32"/>
        <end position="39"/>
    </location>
    <ligand>
        <name>ATP</name>
        <dbReference type="ChEBI" id="CHEBI:30616"/>
    </ligand>
</feature>
<dbReference type="RefSeq" id="WP_034876623.1">
    <property type="nucleotide sequence ID" value="NZ_JOKG01000003.1"/>
</dbReference>
<dbReference type="Gene3D" id="1.20.1060.20">
    <property type="match status" value="1"/>
</dbReference>
<dbReference type="InterPro" id="IPR010935">
    <property type="entry name" value="SMC_hinge"/>
</dbReference>
<comment type="subcellular location">
    <subcellularLocation>
        <location evidence="6">Cytoplasm</location>
    </subcellularLocation>
</comment>
<evidence type="ECO:0000259" key="8">
    <source>
        <dbReference type="Pfam" id="PF06470"/>
    </source>
</evidence>
<evidence type="ECO:0000259" key="7">
    <source>
        <dbReference type="Pfam" id="PF02463"/>
    </source>
</evidence>
<feature type="domain" description="RecF/RecN/SMC N-terminal" evidence="7">
    <location>
        <begin position="3"/>
        <end position="1157"/>
    </location>
</feature>
<evidence type="ECO:0000256" key="4">
    <source>
        <dbReference type="ARBA" id="ARBA00023054"/>
    </source>
</evidence>
<dbReference type="GO" id="GO:0007062">
    <property type="term" value="P:sister chromatid cohesion"/>
    <property type="evidence" value="ECO:0007669"/>
    <property type="project" value="InterPro"/>
</dbReference>
<feature type="coiled-coil region" evidence="6">
    <location>
        <begin position="300"/>
        <end position="493"/>
    </location>
</feature>
<dbReference type="InterPro" id="IPR036277">
    <property type="entry name" value="SMC_hinge_sf"/>
</dbReference>
<dbReference type="SUPFAM" id="SSF52540">
    <property type="entry name" value="P-loop containing nucleoside triphosphate hydrolases"/>
    <property type="match status" value="1"/>
</dbReference>
<dbReference type="Gene3D" id="3.30.70.1620">
    <property type="match status" value="1"/>
</dbReference>
<dbReference type="CDD" id="cd03278">
    <property type="entry name" value="ABC_SMC_barmotin"/>
    <property type="match status" value="2"/>
</dbReference>
<dbReference type="SUPFAM" id="SSF75553">
    <property type="entry name" value="Smc hinge domain"/>
    <property type="match status" value="1"/>
</dbReference>
<comment type="function">
    <text evidence="6">Required for chromosome condensation and partitioning.</text>
</comment>
<evidence type="ECO:0000256" key="2">
    <source>
        <dbReference type="ARBA" id="ARBA00022741"/>
    </source>
</evidence>
<keyword evidence="4 6" id="KW-0175">Coiled coil</keyword>
<reference evidence="9 10" key="1">
    <citation type="submission" date="2014-06" db="EMBL/GenBank/DDBJ databases">
        <title>Whole Genome Sequences of Three Symbiotic Endozoicomonas Bacteria.</title>
        <authorList>
            <person name="Neave M.J."/>
            <person name="Apprill A."/>
            <person name="Voolstra C.R."/>
        </authorList>
    </citation>
    <scope>NUCLEOTIDE SEQUENCE [LARGE SCALE GENOMIC DNA]</scope>
    <source>
        <strain evidence="9 10">LMG 24815</strain>
    </source>
</reference>
<dbReference type="InterPro" id="IPR027417">
    <property type="entry name" value="P-loop_NTPase"/>
</dbReference>
<dbReference type="InterPro" id="IPR011890">
    <property type="entry name" value="SMC_prok"/>
</dbReference>
<dbReference type="HAMAP" id="MF_01894">
    <property type="entry name" value="Smc_prok"/>
    <property type="match status" value="1"/>
</dbReference>
<keyword evidence="2 6" id="KW-0547">Nucleotide-binding</keyword>
<dbReference type="GO" id="GO:0003677">
    <property type="term" value="F:DNA binding"/>
    <property type="evidence" value="ECO:0007669"/>
    <property type="project" value="UniProtKB-UniRule"/>
</dbReference>
<keyword evidence="3 6" id="KW-0067">ATP-binding</keyword>
<dbReference type="InterPro" id="IPR003395">
    <property type="entry name" value="RecF/RecN/SMC_N"/>
</dbReference>
<dbReference type="GO" id="GO:0030261">
    <property type="term" value="P:chromosome condensation"/>
    <property type="evidence" value="ECO:0007669"/>
    <property type="project" value="InterPro"/>
</dbReference>
<dbReference type="EMBL" id="JOKG01000003">
    <property type="protein sequence ID" value="KEQ13604.1"/>
    <property type="molecule type" value="Genomic_DNA"/>
</dbReference>
<comment type="subunit">
    <text evidence="6">Homodimer.</text>
</comment>
<evidence type="ECO:0000256" key="1">
    <source>
        <dbReference type="ARBA" id="ARBA00022490"/>
    </source>
</evidence>
<dbReference type="GO" id="GO:0005737">
    <property type="term" value="C:cytoplasm"/>
    <property type="evidence" value="ECO:0007669"/>
    <property type="project" value="UniProtKB-SubCell"/>
</dbReference>
<accession>A0A081N581</accession>
<evidence type="ECO:0000256" key="6">
    <source>
        <dbReference type="HAMAP-Rule" id="MF_01894"/>
    </source>
</evidence>
<evidence type="ECO:0000256" key="3">
    <source>
        <dbReference type="ARBA" id="ARBA00022840"/>
    </source>
</evidence>
<dbReference type="InterPro" id="IPR024704">
    <property type="entry name" value="SMC"/>
</dbReference>
<dbReference type="AlphaFoldDB" id="A0A081N581"/>
<gene>
    <name evidence="6" type="primary">smc</name>
    <name evidence="9" type="ORF">GZ77_14900</name>
</gene>